<name>A0ABV8Q6C5_9MICO</name>
<sequence length="496" mass="55301">MFNDRDFDPEHAEQPGEADLIQDLDLDTLWEAAAADDWIVRASVRTATLDRLTEPAQIDYRADAFSDCLAHPDVVREMYRLAREAVDREAEIYRATFLRSSDALVRRSVSALQIFLDVLQRLHALAEEHAHGFTSPAFTRLFADLTTELDPPYLAEISEHLRTLRFGNGILASAHLGRHNQGTDYVLRQPLTERQSRFLPHHPPLKRPYYSRTISREEFHGLHALGGLRDRVLRLAATAVSQAAEHIQRFFSALRAELAFYIGCLNVHENLRAKGLRICRPAPQPVGVRALTAADLYDPCLAQRAPQPVQGNDLAADGKRLIMVTGANQGGKSTFLRSLGLAHIMMQAGMPVAAASFAASAVTGIFAHYAREEDPTMTAGKFDEELARMSRIAHRIRPGALLLSNESFATTNEVEASEIATDILRALGEAGVTVAFVTHIYELAHRYERSSTTLFLRAERDASGRRDFRLREAPPELTSYAQDLYRTTFNATSETS</sequence>
<dbReference type="EMBL" id="JBHSCN010000003">
    <property type="protein sequence ID" value="MFC4242924.1"/>
    <property type="molecule type" value="Genomic_DNA"/>
</dbReference>
<evidence type="ECO:0000313" key="6">
    <source>
        <dbReference type="Proteomes" id="UP001595900"/>
    </source>
</evidence>
<evidence type="ECO:0000313" key="5">
    <source>
        <dbReference type="EMBL" id="MFC4242924.1"/>
    </source>
</evidence>
<keyword evidence="1" id="KW-0547">Nucleotide-binding</keyword>
<dbReference type="Gene3D" id="3.40.50.300">
    <property type="entry name" value="P-loop containing nucleotide triphosphate hydrolases"/>
    <property type="match status" value="1"/>
</dbReference>
<protein>
    <recommendedName>
        <fullName evidence="4">DNA mismatch repair proteins mutS family domain-containing protein</fullName>
    </recommendedName>
</protein>
<evidence type="ECO:0000256" key="1">
    <source>
        <dbReference type="ARBA" id="ARBA00022741"/>
    </source>
</evidence>
<dbReference type="SMART" id="SM00534">
    <property type="entry name" value="MUTSac"/>
    <property type="match status" value="1"/>
</dbReference>
<dbReference type="InterPro" id="IPR045076">
    <property type="entry name" value="MutS"/>
</dbReference>
<dbReference type="RefSeq" id="WP_390227879.1">
    <property type="nucleotide sequence ID" value="NZ_JBHSCN010000003.1"/>
</dbReference>
<proteinExistence type="predicted"/>
<keyword evidence="2" id="KW-0067">ATP-binding</keyword>
<accession>A0ABV8Q6C5</accession>
<dbReference type="InterPro" id="IPR000432">
    <property type="entry name" value="DNA_mismatch_repair_MutS_C"/>
</dbReference>
<feature type="domain" description="DNA mismatch repair proteins mutS family" evidence="4">
    <location>
        <begin position="319"/>
        <end position="486"/>
    </location>
</feature>
<dbReference type="SUPFAM" id="SSF52540">
    <property type="entry name" value="P-loop containing nucleoside triphosphate hydrolases"/>
    <property type="match status" value="1"/>
</dbReference>
<comment type="caution">
    <text evidence="5">The sequence shown here is derived from an EMBL/GenBank/DDBJ whole genome shotgun (WGS) entry which is preliminary data.</text>
</comment>
<gene>
    <name evidence="5" type="ORF">ACFOYW_06040</name>
</gene>
<evidence type="ECO:0000256" key="2">
    <source>
        <dbReference type="ARBA" id="ARBA00022840"/>
    </source>
</evidence>
<dbReference type="Pfam" id="PF00488">
    <property type="entry name" value="MutS_V"/>
    <property type="match status" value="1"/>
</dbReference>
<dbReference type="InterPro" id="IPR027417">
    <property type="entry name" value="P-loop_NTPase"/>
</dbReference>
<evidence type="ECO:0000256" key="3">
    <source>
        <dbReference type="ARBA" id="ARBA00023125"/>
    </source>
</evidence>
<organism evidence="5 6">
    <name type="scientific">Gryllotalpicola reticulitermitis</name>
    <dbReference type="NCBI Taxonomy" id="1184153"/>
    <lineage>
        <taxon>Bacteria</taxon>
        <taxon>Bacillati</taxon>
        <taxon>Actinomycetota</taxon>
        <taxon>Actinomycetes</taxon>
        <taxon>Micrococcales</taxon>
        <taxon>Microbacteriaceae</taxon>
        <taxon>Gryllotalpicola</taxon>
    </lineage>
</organism>
<keyword evidence="3" id="KW-0238">DNA-binding</keyword>
<evidence type="ECO:0000259" key="4">
    <source>
        <dbReference type="SMART" id="SM00534"/>
    </source>
</evidence>
<reference evidence="6" key="1">
    <citation type="journal article" date="2019" name="Int. J. Syst. Evol. Microbiol.">
        <title>The Global Catalogue of Microorganisms (GCM) 10K type strain sequencing project: providing services to taxonomists for standard genome sequencing and annotation.</title>
        <authorList>
            <consortium name="The Broad Institute Genomics Platform"/>
            <consortium name="The Broad Institute Genome Sequencing Center for Infectious Disease"/>
            <person name="Wu L."/>
            <person name="Ma J."/>
        </authorList>
    </citation>
    <scope>NUCLEOTIDE SEQUENCE [LARGE SCALE GENOMIC DNA]</scope>
    <source>
        <strain evidence="6">CGMCC 1.10363</strain>
    </source>
</reference>
<dbReference type="Proteomes" id="UP001595900">
    <property type="component" value="Unassembled WGS sequence"/>
</dbReference>
<dbReference type="PANTHER" id="PTHR11361:SF34">
    <property type="entry name" value="DNA MISMATCH REPAIR PROTEIN MSH1, MITOCHONDRIAL"/>
    <property type="match status" value="1"/>
</dbReference>
<dbReference type="PANTHER" id="PTHR11361">
    <property type="entry name" value="DNA MISMATCH REPAIR PROTEIN MUTS FAMILY MEMBER"/>
    <property type="match status" value="1"/>
</dbReference>
<keyword evidence="6" id="KW-1185">Reference proteome</keyword>